<accession>A0ABW4N3D3</accession>
<dbReference type="RefSeq" id="WP_377284315.1">
    <property type="nucleotide sequence ID" value="NZ_JBHRSI010000015.1"/>
</dbReference>
<comment type="caution">
    <text evidence="3">The sequence shown here is derived from an EMBL/GenBank/DDBJ whole genome shotgun (WGS) entry which is preliminary data.</text>
</comment>
<dbReference type="GO" id="GO:0016787">
    <property type="term" value="F:hydrolase activity"/>
    <property type="evidence" value="ECO:0007669"/>
    <property type="project" value="UniProtKB-KW"/>
</dbReference>
<gene>
    <name evidence="3" type="ORF">ACFSC0_07175</name>
</gene>
<keyword evidence="1 3" id="KW-0378">Hydrolase</keyword>
<dbReference type="EMBL" id="JBHUEY010000001">
    <property type="protein sequence ID" value="MFD1783170.1"/>
    <property type="molecule type" value="Genomic_DNA"/>
</dbReference>
<protein>
    <submittedName>
        <fullName evidence="3">PaaI family thioesterase</fullName>
        <ecNumber evidence="3">3.1.2.-</ecNumber>
    </submittedName>
</protein>
<dbReference type="Pfam" id="PF03061">
    <property type="entry name" value="4HBT"/>
    <property type="match status" value="1"/>
</dbReference>
<name>A0ABW4N3D3_9CAUL</name>
<evidence type="ECO:0000259" key="2">
    <source>
        <dbReference type="Pfam" id="PF03061"/>
    </source>
</evidence>
<keyword evidence="4" id="KW-1185">Reference proteome</keyword>
<dbReference type="EC" id="3.1.2.-" evidence="3"/>
<dbReference type="InterPro" id="IPR003736">
    <property type="entry name" value="PAAI_dom"/>
</dbReference>
<dbReference type="SUPFAM" id="SSF54637">
    <property type="entry name" value="Thioesterase/thiol ester dehydrase-isomerase"/>
    <property type="match status" value="1"/>
</dbReference>
<evidence type="ECO:0000313" key="4">
    <source>
        <dbReference type="Proteomes" id="UP001597237"/>
    </source>
</evidence>
<dbReference type="PANTHER" id="PTHR43240:SF7">
    <property type="entry name" value="BLR7284 PROTEIN"/>
    <property type="match status" value="1"/>
</dbReference>
<dbReference type="Proteomes" id="UP001597237">
    <property type="component" value="Unassembled WGS sequence"/>
</dbReference>
<reference evidence="4" key="1">
    <citation type="journal article" date="2019" name="Int. J. Syst. Evol. Microbiol.">
        <title>The Global Catalogue of Microorganisms (GCM) 10K type strain sequencing project: providing services to taxonomists for standard genome sequencing and annotation.</title>
        <authorList>
            <consortium name="The Broad Institute Genomics Platform"/>
            <consortium name="The Broad Institute Genome Sequencing Center for Infectious Disease"/>
            <person name="Wu L."/>
            <person name="Ma J."/>
        </authorList>
    </citation>
    <scope>NUCLEOTIDE SEQUENCE [LARGE SCALE GENOMIC DNA]</scope>
    <source>
        <strain evidence="4">DFY28</strain>
    </source>
</reference>
<sequence>MAHPPLPAAAIAEHMIRNVPHGAALGMEVVSVSEDRGSLRVPWREDLVGDPDTGVIAGGVVTALLDHCCGLAIKAARGDTSMTATLDLRIDYLRPAQPRAGIVAEAHCYKLTRSVAFVRAQAWDVSPDDPVATAQAAFMLSGAPA</sequence>
<proteinExistence type="predicted"/>
<evidence type="ECO:0000256" key="1">
    <source>
        <dbReference type="ARBA" id="ARBA00022801"/>
    </source>
</evidence>
<dbReference type="InterPro" id="IPR029069">
    <property type="entry name" value="HotDog_dom_sf"/>
</dbReference>
<dbReference type="PANTHER" id="PTHR43240">
    <property type="entry name" value="1,4-DIHYDROXY-2-NAPHTHOYL-COA THIOESTERASE 1"/>
    <property type="match status" value="1"/>
</dbReference>
<organism evidence="3 4">
    <name type="scientific">Phenylobacterium terrae</name>
    <dbReference type="NCBI Taxonomy" id="2665495"/>
    <lineage>
        <taxon>Bacteria</taxon>
        <taxon>Pseudomonadati</taxon>
        <taxon>Pseudomonadota</taxon>
        <taxon>Alphaproteobacteria</taxon>
        <taxon>Caulobacterales</taxon>
        <taxon>Caulobacteraceae</taxon>
        <taxon>Phenylobacterium</taxon>
    </lineage>
</organism>
<dbReference type="CDD" id="cd03443">
    <property type="entry name" value="PaaI_thioesterase"/>
    <property type="match status" value="1"/>
</dbReference>
<evidence type="ECO:0000313" key="3">
    <source>
        <dbReference type="EMBL" id="MFD1783170.1"/>
    </source>
</evidence>
<dbReference type="Gene3D" id="3.10.129.10">
    <property type="entry name" value="Hotdog Thioesterase"/>
    <property type="match status" value="1"/>
</dbReference>
<dbReference type="NCBIfam" id="TIGR00369">
    <property type="entry name" value="unchar_dom_1"/>
    <property type="match status" value="1"/>
</dbReference>
<dbReference type="InterPro" id="IPR006683">
    <property type="entry name" value="Thioestr_dom"/>
</dbReference>
<feature type="domain" description="Thioesterase" evidence="2">
    <location>
        <begin position="54"/>
        <end position="127"/>
    </location>
</feature>